<dbReference type="Gene3D" id="3.40.50.720">
    <property type="entry name" value="NAD(P)-binding Rossmann-like Domain"/>
    <property type="match status" value="1"/>
</dbReference>
<dbReference type="AlphaFoldDB" id="A0A4Y3HZW8"/>
<evidence type="ECO:0000313" key="3">
    <source>
        <dbReference type="Proteomes" id="UP000318717"/>
    </source>
</evidence>
<protein>
    <submittedName>
        <fullName evidence="2">Nucleoside-diphosphate sugar epimerase</fullName>
    </submittedName>
</protein>
<dbReference type="PANTHER" id="PTHR14097">
    <property type="entry name" value="OXIDOREDUCTASE HTATIP2"/>
    <property type="match status" value="1"/>
</dbReference>
<comment type="caution">
    <text evidence="2">The sequence shown here is derived from an EMBL/GenBank/DDBJ whole genome shotgun (WGS) entry which is preliminary data.</text>
</comment>
<evidence type="ECO:0000313" key="2">
    <source>
        <dbReference type="EMBL" id="GEA52706.1"/>
    </source>
</evidence>
<organism evidence="2 3">
    <name type="scientific">Vibrio inusitatus NBRC 102082</name>
    <dbReference type="NCBI Taxonomy" id="1219070"/>
    <lineage>
        <taxon>Bacteria</taxon>
        <taxon>Pseudomonadati</taxon>
        <taxon>Pseudomonadota</taxon>
        <taxon>Gammaproteobacteria</taxon>
        <taxon>Vibrionales</taxon>
        <taxon>Vibrionaceae</taxon>
        <taxon>Vibrio</taxon>
    </lineage>
</organism>
<evidence type="ECO:0000259" key="1">
    <source>
        <dbReference type="Pfam" id="PF13460"/>
    </source>
</evidence>
<dbReference type="EMBL" id="BJLF01000023">
    <property type="protein sequence ID" value="GEA52706.1"/>
    <property type="molecule type" value="Genomic_DNA"/>
</dbReference>
<sequence length="223" mass="24733">MTLNTSIVIAGATGLVGRETLKAVLKDYRVSKVISLSRRKIEMEDSKLEQWITNDLSKPELQANNLTPSVGIIALGTTLKKAGSKEKLRAIDVDLVANTAKTMREMGVKHLVVISCLGANPKALSHYLRCKGDMENLVEGLNFDNVSFMHPGPLAGDRHEHRTDEKLLQGMMRFVTPLMIGKLRNYAPIEANDVAQAILKLMYMHNKKPVSRVTTQQILKMVA</sequence>
<dbReference type="PANTHER" id="PTHR14097:SF7">
    <property type="entry name" value="OXIDOREDUCTASE HTATIP2"/>
    <property type="match status" value="1"/>
</dbReference>
<dbReference type="InterPro" id="IPR036291">
    <property type="entry name" value="NAD(P)-bd_dom_sf"/>
</dbReference>
<dbReference type="Pfam" id="PF13460">
    <property type="entry name" value="NAD_binding_10"/>
    <property type="match status" value="1"/>
</dbReference>
<accession>A0A4Y3HZW8</accession>
<name>A0A4Y3HZW8_9VIBR</name>
<feature type="domain" description="NAD(P)-binding" evidence="1">
    <location>
        <begin position="11"/>
        <end position="168"/>
    </location>
</feature>
<reference evidence="2 3" key="1">
    <citation type="submission" date="2019-06" db="EMBL/GenBank/DDBJ databases">
        <title>Whole genome shotgun sequence of Vibrio inusitatus NBRC 102082.</title>
        <authorList>
            <person name="Hosoyama A."/>
            <person name="Uohara A."/>
            <person name="Ohji S."/>
            <person name="Ichikawa N."/>
        </authorList>
    </citation>
    <scope>NUCLEOTIDE SEQUENCE [LARGE SCALE GENOMIC DNA]</scope>
    <source>
        <strain evidence="2 3">NBRC 102082</strain>
    </source>
</reference>
<dbReference type="SUPFAM" id="SSF51735">
    <property type="entry name" value="NAD(P)-binding Rossmann-fold domains"/>
    <property type="match status" value="1"/>
</dbReference>
<proteinExistence type="predicted"/>
<keyword evidence="3" id="KW-1185">Reference proteome</keyword>
<dbReference type="Proteomes" id="UP000318717">
    <property type="component" value="Unassembled WGS sequence"/>
</dbReference>
<dbReference type="RefSeq" id="WP_244312385.1">
    <property type="nucleotide sequence ID" value="NZ_BJLF01000023.1"/>
</dbReference>
<dbReference type="InterPro" id="IPR016040">
    <property type="entry name" value="NAD(P)-bd_dom"/>
</dbReference>
<gene>
    <name evidence="2" type="primary">yraR</name>
    <name evidence="2" type="ORF">VIN01S_35100</name>
</gene>